<evidence type="ECO:0000256" key="4">
    <source>
        <dbReference type="SAM" id="MobiDB-lite"/>
    </source>
</evidence>
<dbReference type="InterPro" id="IPR029044">
    <property type="entry name" value="Nucleotide-diphossugar_trans"/>
</dbReference>
<keyword evidence="5" id="KW-1133">Transmembrane helix</keyword>
<proteinExistence type="inferred from homology"/>
<name>A0ABT4ZDT9_9RHOB</name>
<dbReference type="Gene3D" id="3.90.550.10">
    <property type="entry name" value="Spore Coat Polysaccharide Biosynthesis Protein SpsA, Chain A"/>
    <property type="match status" value="1"/>
</dbReference>
<feature type="domain" description="Type II secretion system protein GspE N-terminal" evidence="6">
    <location>
        <begin position="97"/>
        <end position="169"/>
    </location>
</feature>
<feature type="transmembrane region" description="Helical" evidence="5">
    <location>
        <begin position="535"/>
        <end position="554"/>
    </location>
</feature>
<evidence type="ECO:0000259" key="6">
    <source>
        <dbReference type="Pfam" id="PF05157"/>
    </source>
</evidence>
<dbReference type="Proteomes" id="UP001165641">
    <property type="component" value="Unassembled WGS sequence"/>
</dbReference>
<reference evidence="7" key="1">
    <citation type="submission" date="2022-12" db="EMBL/GenBank/DDBJ databases">
        <title>Paracoccus onchidii sp. nov., isolated from a marine invertebrate from the South China Sea.</title>
        <authorList>
            <person name="Xu S."/>
            <person name="Liu Z."/>
            <person name="Xu Y."/>
        </authorList>
    </citation>
    <scope>NUCLEOTIDE SEQUENCE</scope>
    <source>
        <strain evidence="7">Z330</strain>
    </source>
</reference>
<evidence type="ECO:0000256" key="3">
    <source>
        <dbReference type="ARBA" id="ARBA00022679"/>
    </source>
</evidence>
<keyword evidence="3 7" id="KW-0808">Transferase</keyword>
<dbReference type="InterPro" id="IPR007831">
    <property type="entry name" value="T2SS_GspE_N"/>
</dbReference>
<dbReference type="RefSeq" id="WP_271888579.1">
    <property type="nucleotide sequence ID" value="NZ_JAQBIE010000009.1"/>
</dbReference>
<dbReference type="EC" id="2.4.-.-" evidence="7"/>
<dbReference type="GO" id="GO:0016757">
    <property type="term" value="F:glycosyltransferase activity"/>
    <property type="evidence" value="ECO:0007669"/>
    <property type="project" value="UniProtKB-KW"/>
</dbReference>
<accession>A0ABT4ZDT9</accession>
<evidence type="ECO:0000256" key="2">
    <source>
        <dbReference type="ARBA" id="ARBA00022676"/>
    </source>
</evidence>
<dbReference type="SUPFAM" id="SSF53448">
    <property type="entry name" value="Nucleotide-diphospho-sugar transferases"/>
    <property type="match status" value="1"/>
</dbReference>
<comment type="similarity">
    <text evidence="1">Belongs to the glycosyltransferase 2 family.</text>
</comment>
<feature type="region of interest" description="Disordered" evidence="4">
    <location>
        <begin position="682"/>
        <end position="704"/>
    </location>
</feature>
<dbReference type="EMBL" id="JAQBIE010000009">
    <property type="protein sequence ID" value="MDB6177454.1"/>
    <property type="molecule type" value="Genomic_DNA"/>
</dbReference>
<gene>
    <name evidence="7" type="ORF">PAF17_08000</name>
</gene>
<evidence type="ECO:0000313" key="7">
    <source>
        <dbReference type="EMBL" id="MDB6177454.1"/>
    </source>
</evidence>
<evidence type="ECO:0000313" key="8">
    <source>
        <dbReference type="Proteomes" id="UP001165641"/>
    </source>
</evidence>
<dbReference type="Pfam" id="PF13641">
    <property type="entry name" value="Glyco_tranf_2_3"/>
    <property type="match status" value="1"/>
</dbReference>
<evidence type="ECO:0000256" key="1">
    <source>
        <dbReference type="ARBA" id="ARBA00006739"/>
    </source>
</evidence>
<dbReference type="Pfam" id="PF05157">
    <property type="entry name" value="MshEN"/>
    <property type="match status" value="1"/>
</dbReference>
<feature type="transmembrane region" description="Helical" evidence="5">
    <location>
        <begin position="202"/>
        <end position="221"/>
    </location>
</feature>
<feature type="transmembrane region" description="Helical" evidence="5">
    <location>
        <begin position="227"/>
        <end position="248"/>
    </location>
</feature>
<sequence length="704" mass="78008">MANHAPDLHFLRQPAPAPAIETGQDLAASTMAARNMAPLGQILLEDGAVDSGDLLKAIVMRQRQKARLGQILLTHGWVTPEALTRALSRQWRTSALDPVRTPGDPRLIDTIGAAFCLTHAILPWRRIGGTTWVATARPELFADIQDDLREKLGNIRMLLCQEDQVRDAILSTRRGHMIRAAELRVAPEESCRSRNEALIGRIAVMLIGIMLAGLVLMPALLFAVLTAIVAIGLIAQTGLKLVAFLSTLGADRVARRNSVEPLEQHPAMREMRAPLPVISVIVPLYEESDVTTKLVARLSRLSYPRELTDIVLAIETSDTITLNALHGATLPNWIRVVEVPDGPIKTKPRALNYALNFCRGQIIGIWDAEDRPDPDQLHRIARQFHFAPDDTGCVQGALDYYNPRTNWLARCFTVEYAAWFRVLLPGIARLGLVVPLGGTTCFFRRAALDDVDAWDAWNVTEDADLGVRLARRGWQTEIVQTTTDEEANCRVLPWIKQRSRWLKGFALTWGVHMRNPIGLWRDLGPRRFMGFQIQFLAMLTQYLLAPMLWSFWLLSVGLPHPVTDTLGPLVGGYALMALIGLFIVSETINLVIGLYAVRGAKHRHLLPWVATLHAYFPLGCVAGWKAIYEVIVKPFYWDKTAHGIYEATDSEEQPVTIPGTVMLPVLGPIGGRSLADIAELQETPPAPQPQGDAVQPVEQIARAG</sequence>
<keyword evidence="8" id="KW-1185">Reference proteome</keyword>
<dbReference type="InterPro" id="IPR037257">
    <property type="entry name" value="T2SS_E_N_sf"/>
</dbReference>
<keyword evidence="5" id="KW-0472">Membrane</keyword>
<organism evidence="7 8">
    <name type="scientific">Paracoccus onchidii</name>
    <dbReference type="NCBI Taxonomy" id="3017813"/>
    <lineage>
        <taxon>Bacteria</taxon>
        <taxon>Pseudomonadati</taxon>
        <taxon>Pseudomonadota</taxon>
        <taxon>Alphaproteobacteria</taxon>
        <taxon>Rhodobacterales</taxon>
        <taxon>Paracoccaceae</taxon>
        <taxon>Paracoccus</taxon>
    </lineage>
</organism>
<dbReference type="PANTHER" id="PTHR43630">
    <property type="entry name" value="POLY-BETA-1,6-N-ACETYL-D-GLUCOSAMINE SYNTHASE"/>
    <property type="match status" value="1"/>
</dbReference>
<evidence type="ECO:0000256" key="5">
    <source>
        <dbReference type="SAM" id="Phobius"/>
    </source>
</evidence>
<keyword evidence="2 7" id="KW-0328">Glycosyltransferase</keyword>
<comment type="caution">
    <text evidence="7">The sequence shown here is derived from an EMBL/GenBank/DDBJ whole genome shotgun (WGS) entry which is preliminary data.</text>
</comment>
<feature type="transmembrane region" description="Helical" evidence="5">
    <location>
        <begin position="574"/>
        <end position="597"/>
    </location>
</feature>
<keyword evidence="5" id="KW-0812">Transmembrane</keyword>
<protein>
    <submittedName>
        <fullName evidence="7">Glycosyltransferase</fullName>
        <ecNumber evidence="7">2.4.-.-</ecNumber>
    </submittedName>
</protein>
<dbReference type="PANTHER" id="PTHR43630:SF1">
    <property type="entry name" value="POLY-BETA-1,6-N-ACETYL-D-GLUCOSAMINE SYNTHASE"/>
    <property type="match status" value="1"/>
</dbReference>
<dbReference type="SUPFAM" id="SSF160246">
    <property type="entry name" value="EspE N-terminal domain-like"/>
    <property type="match status" value="1"/>
</dbReference>